<evidence type="ECO:0000259" key="2">
    <source>
        <dbReference type="PROSITE" id="PS51462"/>
    </source>
</evidence>
<evidence type="ECO:0000313" key="3">
    <source>
        <dbReference type="EMBL" id="STX27819.1"/>
    </source>
</evidence>
<keyword evidence="4" id="KW-1185">Reference proteome</keyword>
<dbReference type="Proteomes" id="UP000254968">
    <property type="component" value="Unassembled WGS sequence"/>
</dbReference>
<dbReference type="RefSeq" id="WP_115301611.1">
    <property type="nucleotide sequence ID" value="NZ_CAAAHO010000011.1"/>
</dbReference>
<sequence length="352" mass="40069">MRAKEEEICRLLDGLAITMFGKRIHNPNGERRKFYDIHPYTKQGTGVSCTISYTDAETGVIYILGGKKRNKIQYDQIGGYTRGQGPENSELQFDKRSDDERDRDEEAIIGNLNAVTISEQEKPSSSSQATQAYTLKQLKDASNEGFLQQQANKLGKKINPLLMKSFLFSSGINYSNDYNAWDTALRETKEETGLNLEHCKPHELYTSDDFGITNEERLHTKVTHYLFHLGRLKEPPAVQAGSDLEIVHWLPLHQVNLEANTLNERPIRQSYLLQTLPRAVKKIRELELAEVTGNVFTKYKNIKEATLANPYTWEAHLNHQRILKKAKDLSAKMQSFLENEANANDSQPGLSL</sequence>
<evidence type="ECO:0000313" key="4">
    <source>
        <dbReference type="Proteomes" id="UP000254968"/>
    </source>
</evidence>
<dbReference type="SUPFAM" id="SSF55811">
    <property type="entry name" value="Nudix"/>
    <property type="match status" value="1"/>
</dbReference>
<dbReference type="EMBL" id="UGNV01000001">
    <property type="protein sequence ID" value="STX27819.1"/>
    <property type="molecule type" value="Genomic_DNA"/>
</dbReference>
<dbReference type="Pfam" id="PF00293">
    <property type="entry name" value="NUDIX"/>
    <property type="match status" value="1"/>
</dbReference>
<organism evidence="3 4">
    <name type="scientific">Legionella beliardensis</name>
    <dbReference type="NCBI Taxonomy" id="91822"/>
    <lineage>
        <taxon>Bacteria</taxon>
        <taxon>Pseudomonadati</taxon>
        <taxon>Pseudomonadota</taxon>
        <taxon>Gammaproteobacteria</taxon>
        <taxon>Legionellales</taxon>
        <taxon>Legionellaceae</taxon>
        <taxon>Legionella</taxon>
    </lineage>
</organism>
<proteinExistence type="predicted"/>
<name>A0A378HY54_9GAMM</name>
<dbReference type="OrthoDB" id="9804563at2"/>
<gene>
    <name evidence="3" type="ORF">NCTC13315_00335</name>
</gene>
<dbReference type="AlphaFoldDB" id="A0A378HY54"/>
<feature type="compositionally biased region" description="Basic and acidic residues" evidence="1">
    <location>
        <begin position="92"/>
        <end position="102"/>
    </location>
</feature>
<feature type="region of interest" description="Disordered" evidence="1">
    <location>
        <begin position="78"/>
        <end position="102"/>
    </location>
</feature>
<dbReference type="Gene3D" id="3.90.79.10">
    <property type="entry name" value="Nucleoside Triphosphate Pyrophosphohydrolase"/>
    <property type="match status" value="1"/>
</dbReference>
<dbReference type="InterPro" id="IPR015797">
    <property type="entry name" value="NUDIX_hydrolase-like_dom_sf"/>
</dbReference>
<dbReference type="PROSITE" id="PS51462">
    <property type="entry name" value="NUDIX"/>
    <property type="match status" value="1"/>
</dbReference>
<dbReference type="InterPro" id="IPR000086">
    <property type="entry name" value="NUDIX_hydrolase_dom"/>
</dbReference>
<dbReference type="GO" id="GO:0003824">
    <property type="term" value="F:catalytic activity"/>
    <property type="evidence" value="ECO:0007669"/>
    <property type="project" value="UniProtKB-ARBA"/>
</dbReference>
<evidence type="ECO:0000256" key="1">
    <source>
        <dbReference type="SAM" id="MobiDB-lite"/>
    </source>
</evidence>
<reference evidence="3 4" key="1">
    <citation type="submission" date="2018-06" db="EMBL/GenBank/DDBJ databases">
        <authorList>
            <consortium name="Pathogen Informatics"/>
            <person name="Doyle S."/>
        </authorList>
    </citation>
    <scope>NUCLEOTIDE SEQUENCE [LARGE SCALE GENOMIC DNA]</scope>
    <source>
        <strain evidence="3 4">NCTC13315</strain>
    </source>
</reference>
<accession>A0A378HY54</accession>
<protein>
    <submittedName>
        <fullName evidence="3">NUDIX domain</fullName>
    </submittedName>
</protein>
<feature type="domain" description="Nudix hydrolase" evidence="2">
    <location>
        <begin position="125"/>
        <end position="274"/>
    </location>
</feature>